<proteinExistence type="predicted"/>
<dbReference type="AlphaFoldDB" id="I7LB76"/>
<feature type="coiled-coil region" evidence="1">
    <location>
        <begin position="27"/>
        <end position="85"/>
    </location>
</feature>
<dbReference type="InterPro" id="IPR009636">
    <property type="entry name" value="SCAF"/>
</dbReference>
<dbReference type="STRING" id="1423790.BN53_04440"/>
<dbReference type="eggNOG" id="ENOG50331IS">
    <property type="taxonomic scope" value="Bacteria"/>
</dbReference>
<protein>
    <submittedName>
        <fullName evidence="2">Putative phage minor capsid protein</fullName>
    </submittedName>
</protein>
<accession>I7LB76</accession>
<keyword evidence="1" id="KW-0175">Coiled coil</keyword>
<dbReference type="Proteomes" id="UP000009311">
    <property type="component" value="Unassembled WGS sequence"/>
</dbReference>
<dbReference type="EMBL" id="CAKD01000021">
    <property type="protein sequence ID" value="CCI85336.1"/>
    <property type="molecule type" value="Genomic_DNA"/>
</dbReference>
<evidence type="ECO:0000313" key="2">
    <source>
        <dbReference type="EMBL" id="CCI85336.1"/>
    </source>
</evidence>
<comment type="caution">
    <text evidence="2">The sequence shown here is derived from an EMBL/GenBank/DDBJ whole genome shotgun (WGS) entry which is preliminary data.</text>
</comment>
<organism evidence="2 3">
    <name type="scientific">Lactobacillus pasteurii DSM 23907 = CRBIP 24.76</name>
    <dbReference type="NCBI Taxonomy" id="1423790"/>
    <lineage>
        <taxon>Bacteria</taxon>
        <taxon>Bacillati</taxon>
        <taxon>Bacillota</taxon>
        <taxon>Bacilli</taxon>
        <taxon>Lactobacillales</taxon>
        <taxon>Lactobacillaceae</taxon>
        <taxon>Lactobacillus</taxon>
    </lineage>
</organism>
<dbReference type="PATRIC" id="fig|1423790.3.peg.310"/>
<evidence type="ECO:0000256" key="1">
    <source>
        <dbReference type="SAM" id="Coils"/>
    </source>
</evidence>
<dbReference type="Pfam" id="PF06810">
    <property type="entry name" value="Phage_scaffold"/>
    <property type="match status" value="1"/>
</dbReference>
<gene>
    <name evidence="2" type="ORF">BN53_04440</name>
</gene>
<keyword evidence="3" id="KW-1185">Reference proteome</keyword>
<name>I7LB76_9LACO</name>
<evidence type="ECO:0000313" key="3">
    <source>
        <dbReference type="Proteomes" id="UP000009311"/>
    </source>
</evidence>
<reference evidence="2 3" key="1">
    <citation type="submission" date="2012-06" db="EMBL/GenBank/DDBJ databases">
        <title>Draft Genome Sequence of Lactobacillus pasteurii CRBIP 24.76T.</title>
        <authorList>
            <person name="Cousin S."/>
            <person name="Bouchier C."/>
            <person name="Loux V."/>
            <person name="Ma L."/>
            <person name="Creno S."/>
            <person name="Bizet C."/>
            <person name="Clermont D."/>
        </authorList>
    </citation>
    <scope>NUCLEOTIDE SEQUENCE [LARGE SCALE GENOMIC DNA]</scope>
    <source>
        <strain evidence="3">CRBIP 24.76T</strain>
    </source>
</reference>
<sequence length="198" mass="22421">MKRDQLKELGLSDDQIEAVMDINGEDINKAKSSNDEMIKENEALKSQLAERDKDFAKLKKNVKDNEELTQQLQELQGKYKQDHDNLTQELAKVKLNGAIDSALTSSRVRNTKAFKALLDMDTIKLDESGKLSGLDSQIESIRKSDPYLFDAGQKSACLCSRYDFNWIPRFSRGDELCILHSPSSEYFTCINLFSNGNS</sequence>